<feature type="compositionally biased region" description="Basic residues" evidence="1">
    <location>
        <begin position="16"/>
        <end position="26"/>
    </location>
</feature>
<comment type="caution">
    <text evidence="2">The sequence shown here is derived from an EMBL/GenBank/DDBJ whole genome shotgun (WGS) entry which is preliminary data.</text>
</comment>
<feature type="region of interest" description="Disordered" evidence="1">
    <location>
        <begin position="41"/>
        <end position="81"/>
    </location>
</feature>
<proteinExistence type="predicted"/>
<accession>A0AAV7UGG5</accession>
<dbReference type="EMBL" id="JANPWB010000005">
    <property type="protein sequence ID" value="KAJ1188125.1"/>
    <property type="molecule type" value="Genomic_DNA"/>
</dbReference>
<protein>
    <submittedName>
        <fullName evidence="2">Uncharacterized protein</fullName>
    </submittedName>
</protein>
<sequence length="190" mass="20261">MACGDRAASPSAGAGHPHRRSPRRRRAWEWTAEICTLQTLEPKEGLSARSRKKNSRSRKSQAGDGKRNGHPETLPLHKSEAGMCTSSPPARFIGRRGNPLTLVSSGVLVPASSCFSSVAVGASLSAALGESVSLRSRSCWGLKTPSSGGPLTVLGCREYFFWIAYSRSGCTPGASLGRSSNYWPDTDPKN</sequence>
<dbReference type="Proteomes" id="UP001066276">
    <property type="component" value="Chromosome 3_1"/>
</dbReference>
<gene>
    <name evidence="2" type="ORF">NDU88_004890</name>
</gene>
<keyword evidence="3" id="KW-1185">Reference proteome</keyword>
<reference evidence="2" key="1">
    <citation type="journal article" date="2022" name="bioRxiv">
        <title>Sequencing and chromosome-scale assembly of the giantPleurodeles waltlgenome.</title>
        <authorList>
            <person name="Brown T."/>
            <person name="Elewa A."/>
            <person name="Iarovenko S."/>
            <person name="Subramanian E."/>
            <person name="Araus A.J."/>
            <person name="Petzold A."/>
            <person name="Susuki M."/>
            <person name="Suzuki K.-i.T."/>
            <person name="Hayashi T."/>
            <person name="Toyoda A."/>
            <person name="Oliveira C."/>
            <person name="Osipova E."/>
            <person name="Leigh N.D."/>
            <person name="Simon A."/>
            <person name="Yun M.H."/>
        </authorList>
    </citation>
    <scope>NUCLEOTIDE SEQUENCE</scope>
    <source>
        <strain evidence="2">20211129_DDA</strain>
        <tissue evidence="2">Liver</tissue>
    </source>
</reference>
<evidence type="ECO:0000313" key="2">
    <source>
        <dbReference type="EMBL" id="KAJ1188125.1"/>
    </source>
</evidence>
<dbReference type="AlphaFoldDB" id="A0AAV7UGG5"/>
<name>A0AAV7UGG5_PLEWA</name>
<feature type="compositionally biased region" description="Basic residues" evidence="1">
    <location>
        <begin position="49"/>
        <end position="59"/>
    </location>
</feature>
<feature type="compositionally biased region" description="Basic and acidic residues" evidence="1">
    <location>
        <begin position="64"/>
        <end position="80"/>
    </location>
</feature>
<feature type="region of interest" description="Disordered" evidence="1">
    <location>
        <begin position="1"/>
        <end position="26"/>
    </location>
</feature>
<organism evidence="2 3">
    <name type="scientific">Pleurodeles waltl</name>
    <name type="common">Iberian ribbed newt</name>
    <dbReference type="NCBI Taxonomy" id="8319"/>
    <lineage>
        <taxon>Eukaryota</taxon>
        <taxon>Metazoa</taxon>
        <taxon>Chordata</taxon>
        <taxon>Craniata</taxon>
        <taxon>Vertebrata</taxon>
        <taxon>Euteleostomi</taxon>
        <taxon>Amphibia</taxon>
        <taxon>Batrachia</taxon>
        <taxon>Caudata</taxon>
        <taxon>Salamandroidea</taxon>
        <taxon>Salamandridae</taxon>
        <taxon>Pleurodelinae</taxon>
        <taxon>Pleurodeles</taxon>
    </lineage>
</organism>
<evidence type="ECO:0000313" key="3">
    <source>
        <dbReference type="Proteomes" id="UP001066276"/>
    </source>
</evidence>
<evidence type="ECO:0000256" key="1">
    <source>
        <dbReference type="SAM" id="MobiDB-lite"/>
    </source>
</evidence>